<feature type="binding site" evidence="5">
    <location>
        <position position="191"/>
    </location>
    <ligand>
        <name>S-adenosyl-L-methionine</name>
        <dbReference type="ChEBI" id="CHEBI:59789"/>
    </ligand>
</feature>
<feature type="domain" description="Methyltransferase small" evidence="6">
    <location>
        <begin position="119"/>
        <end position="199"/>
    </location>
</feature>
<accession>W9ECI5</accession>
<dbReference type="AlphaFoldDB" id="W9ECI5"/>
<comment type="function">
    <text evidence="5">Methylates the class 1 translation termination release factors RF1/PrfA and RF2/PrfB on the glutamine residue of the universally conserved GGQ motif.</text>
</comment>
<evidence type="ECO:0000256" key="1">
    <source>
        <dbReference type="ARBA" id="ARBA00022603"/>
    </source>
</evidence>
<dbReference type="InterPro" id="IPR050320">
    <property type="entry name" value="N5-glutamine_MTase"/>
</dbReference>
<dbReference type="Gene3D" id="3.40.50.150">
    <property type="entry name" value="Vaccinia Virus protein VP39"/>
    <property type="match status" value="1"/>
</dbReference>
<evidence type="ECO:0000313" key="8">
    <source>
        <dbReference type="EMBL" id="ETO39848.1"/>
    </source>
</evidence>
<feature type="binding site" evidence="5">
    <location>
        <begin position="191"/>
        <end position="194"/>
    </location>
    <ligand>
        <name>substrate</name>
    </ligand>
</feature>
<dbReference type="EMBL" id="ALXG01000049">
    <property type="protein sequence ID" value="ETO39848.1"/>
    <property type="molecule type" value="Genomic_DNA"/>
</dbReference>
<dbReference type="PANTHER" id="PTHR18895">
    <property type="entry name" value="HEMK METHYLTRANSFERASE"/>
    <property type="match status" value="1"/>
</dbReference>
<dbReference type="Proteomes" id="UP000019474">
    <property type="component" value="Unassembled WGS sequence"/>
</dbReference>
<evidence type="ECO:0000313" key="9">
    <source>
        <dbReference type="Proteomes" id="UP000019474"/>
    </source>
</evidence>
<evidence type="ECO:0000256" key="4">
    <source>
        <dbReference type="ARBA" id="ARBA00048391"/>
    </source>
</evidence>
<comment type="caution">
    <text evidence="8">The sequence shown here is derived from an EMBL/GenBank/DDBJ whole genome shotgun (WGS) entry which is preliminary data.</text>
</comment>
<dbReference type="CDD" id="cd02440">
    <property type="entry name" value="AdoMet_MTases"/>
    <property type="match status" value="1"/>
</dbReference>
<proteinExistence type="inferred from homology"/>
<comment type="caution">
    <text evidence="5">Lacks conserved residue(s) required for the propagation of feature annotation.</text>
</comment>
<dbReference type="InterPro" id="IPR004556">
    <property type="entry name" value="HemK-like"/>
</dbReference>
<gene>
    <name evidence="5" type="primary">prmC</name>
    <name evidence="8" type="ORF">B808_1179</name>
</gene>
<dbReference type="InterPro" id="IPR029063">
    <property type="entry name" value="SAM-dependent_MTases_sf"/>
</dbReference>
<reference evidence="8 9" key="1">
    <citation type="submission" date="2012-08" db="EMBL/GenBank/DDBJ databases">
        <title>Genome sequencing of Lactobacillus florum 8D.</title>
        <authorList>
            <person name="Kim E.B."/>
            <person name="Marco M.L."/>
        </authorList>
    </citation>
    <scope>NUCLEOTIDE SEQUENCE [LARGE SCALE GENOMIC DNA]</scope>
    <source>
        <strain evidence="8 9">8D</strain>
    </source>
</reference>
<dbReference type="InterPro" id="IPR007848">
    <property type="entry name" value="Small_mtfrase_dom"/>
</dbReference>
<dbReference type="GO" id="GO:0003676">
    <property type="term" value="F:nucleic acid binding"/>
    <property type="evidence" value="ECO:0007669"/>
    <property type="project" value="InterPro"/>
</dbReference>
<dbReference type="Pfam" id="PF05175">
    <property type="entry name" value="MTS"/>
    <property type="match status" value="1"/>
</dbReference>
<dbReference type="Pfam" id="PF17827">
    <property type="entry name" value="PrmC_N"/>
    <property type="match status" value="1"/>
</dbReference>
<comment type="catalytic activity">
    <reaction evidence="4 5">
        <text>L-glutaminyl-[peptide chain release factor] + S-adenosyl-L-methionine = N(5)-methyl-L-glutaminyl-[peptide chain release factor] + S-adenosyl-L-homocysteine + H(+)</text>
        <dbReference type="Rhea" id="RHEA:42896"/>
        <dbReference type="Rhea" id="RHEA-COMP:10271"/>
        <dbReference type="Rhea" id="RHEA-COMP:10272"/>
        <dbReference type="ChEBI" id="CHEBI:15378"/>
        <dbReference type="ChEBI" id="CHEBI:30011"/>
        <dbReference type="ChEBI" id="CHEBI:57856"/>
        <dbReference type="ChEBI" id="CHEBI:59789"/>
        <dbReference type="ChEBI" id="CHEBI:61891"/>
        <dbReference type="EC" id="2.1.1.297"/>
    </reaction>
</comment>
<dbReference type="PROSITE" id="PS00092">
    <property type="entry name" value="N6_MTASE"/>
    <property type="match status" value="1"/>
</dbReference>
<dbReference type="InterPro" id="IPR040758">
    <property type="entry name" value="PrmC_N"/>
</dbReference>
<dbReference type="NCBIfam" id="TIGR03534">
    <property type="entry name" value="RF_mod_PrmC"/>
    <property type="match status" value="1"/>
</dbReference>
<evidence type="ECO:0000256" key="3">
    <source>
        <dbReference type="ARBA" id="ARBA00022691"/>
    </source>
</evidence>
<dbReference type="InterPro" id="IPR002052">
    <property type="entry name" value="DNA_methylase_N6_adenine_CS"/>
</dbReference>
<dbReference type="HAMAP" id="MF_02126">
    <property type="entry name" value="RF_methyltr_PrmC"/>
    <property type="match status" value="1"/>
</dbReference>
<dbReference type="RefSeq" id="WP_009166510.1">
    <property type="nucleotide sequence ID" value="NZ_ALXG01000049.1"/>
</dbReference>
<comment type="similarity">
    <text evidence="5">Belongs to the protein N5-glutamine methyltransferase family. PrmC subfamily.</text>
</comment>
<keyword evidence="1 5" id="KW-0489">Methyltransferase</keyword>
<dbReference type="PATRIC" id="fig|1221538.3.peg.1185"/>
<dbReference type="PANTHER" id="PTHR18895:SF74">
    <property type="entry name" value="MTRF1L RELEASE FACTOR GLUTAMINE METHYLTRANSFERASE"/>
    <property type="match status" value="1"/>
</dbReference>
<feature type="binding site" evidence="5">
    <location>
        <position position="149"/>
    </location>
    <ligand>
        <name>S-adenosyl-L-methionine</name>
        <dbReference type="ChEBI" id="CHEBI:59789"/>
    </ligand>
</feature>
<keyword evidence="9" id="KW-1185">Reference proteome</keyword>
<dbReference type="SUPFAM" id="SSF53335">
    <property type="entry name" value="S-adenosyl-L-methionine-dependent methyltransferases"/>
    <property type="match status" value="1"/>
</dbReference>
<dbReference type="GO" id="GO:0032259">
    <property type="term" value="P:methylation"/>
    <property type="evidence" value="ECO:0007669"/>
    <property type="project" value="UniProtKB-KW"/>
</dbReference>
<dbReference type="InterPro" id="IPR019874">
    <property type="entry name" value="RF_methyltr_PrmC"/>
</dbReference>
<organism evidence="8 9">
    <name type="scientific">Fructilactobacillus florum 8D</name>
    <dbReference type="NCBI Taxonomy" id="1221538"/>
    <lineage>
        <taxon>Bacteria</taxon>
        <taxon>Bacillati</taxon>
        <taxon>Bacillota</taxon>
        <taxon>Bacilli</taxon>
        <taxon>Lactobacillales</taxon>
        <taxon>Lactobacillaceae</taxon>
        <taxon>Fructilactobacillus</taxon>
    </lineage>
</organism>
<dbReference type="GO" id="GO:0102559">
    <property type="term" value="F:peptide chain release factor N(5)-glutamine methyltransferase activity"/>
    <property type="evidence" value="ECO:0007669"/>
    <property type="project" value="UniProtKB-EC"/>
</dbReference>
<evidence type="ECO:0000256" key="5">
    <source>
        <dbReference type="HAMAP-Rule" id="MF_02126"/>
    </source>
</evidence>
<evidence type="ECO:0000259" key="7">
    <source>
        <dbReference type="Pfam" id="PF17827"/>
    </source>
</evidence>
<dbReference type="OrthoDB" id="9800643at2"/>
<keyword evidence="3 5" id="KW-0949">S-adenosyl-L-methionine</keyword>
<dbReference type="Gene3D" id="1.10.8.10">
    <property type="entry name" value="DNA helicase RuvA subunit, C-terminal domain"/>
    <property type="match status" value="1"/>
</dbReference>
<feature type="binding site" evidence="5">
    <location>
        <begin position="126"/>
        <end position="130"/>
    </location>
    <ligand>
        <name>S-adenosyl-L-methionine</name>
        <dbReference type="ChEBI" id="CHEBI:59789"/>
    </ligand>
</feature>
<dbReference type="NCBIfam" id="TIGR00536">
    <property type="entry name" value="hemK_fam"/>
    <property type="match status" value="1"/>
</dbReference>
<name>W9ECI5_9LACO</name>
<protein>
    <recommendedName>
        <fullName evidence="5">Release factor glutamine methyltransferase</fullName>
        <shortName evidence="5">RF MTase</shortName>
        <ecNumber evidence="5">2.1.1.297</ecNumber>
    </recommendedName>
    <alternativeName>
        <fullName evidence="5">N5-glutamine methyltransferase PrmC</fullName>
    </alternativeName>
    <alternativeName>
        <fullName evidence="5">Protein-(glutamine-N5) MTase PrmC</fullName>
    </alternativeName>
    <alternativeName>
        <fullName evidence="5">Protein-glutamine N-methyltransferase PrmC</fullName>
    </alternativeName>
</protein>
<keyword evidence="2 5" id="KW-0808">Transferase</keyword>
<sequence length="286" mass="31953">MTIPKLDFPVTVFSALKWATASLQQSGQQPTAAKELLQGLLGWNLTTLVANYRTQLSATQRDHFEQVVRQACQGQPVQYILGQAPFYGLELQVNPAVLIPRPETEELVDWLLHDYGTSRLRLLDLGTGSGAIALACKHERPNWQVLGSDISKAALQVARQNATALGLDVTWQESDLFQTLQGQRFEVVISNPPYIANCERTVMDQQVLDYEPSQALFASHHGLAFYQRIANEIATYLTRPGTLYLEIGYRQGVAVQRLLQQANPTAQIGLQQDLAGHDRMIKMKLR</sequence>
<evidence type="ECO:0000256" key="2">
    <source>
        <dbReference type="ARBA" id="ARBA00022679"/>
    </source>
</evidence>
<feature type="domain" description="Release factor glutamine methyltransferase N-terminal" evidence="7">
    <location>
        <begin position="15"/>
        <end position="82"/>
    </location>
</feature>
<dbReference type="EC" id="2.1.1.297" evidence="5"/>
<evidence type="ECO:0000259" key="6">
    <source>
        <dbReference type="Pfam" id="PF05175"/>
    </source>
</evidence>